<dbReference type="PANTHER" id="PTHR20958:SF6">
    <property type="entry name" value="GLYCINE N-ACYLTRANSFERASE-LIKE PROTEIN"/>
    <property type="match status" value="1"/>
</dbReference>
<proteinExistence type="predicted"/>
<dbReference type="Gene3D" id="3.40.630.30">
    <property type="match status" value="2"/>
</dbReference>
<evidence type="ECO:0000313" key="2">
    <source>
        <dbReference type="EMBL" id="CAK1550770.1"/>
    </source>
</evidence>
<dbReference type="PANTHER" id="PTHR20958">
    <property type="entry name" value="GLYCINE N-ACYLTRANSFERASE-LIKE PROTEIN"/>
    <property type="match status" value="1"/>
</dbReference>
<dbReference type="GO" id="GO:0016747">
    <property type="term" value="F:acyltransferase activity, transferring groups other than amino-acyl groups"/>
    <property type="evidence" value="ECO:0007669"/>
    <property type="project" value="InterPro"/>
</dbReference>
<dbReference type="InterPro" id="IPR000182">
    <property type="entry name" value="GNAT_dom"/>
</dbReference>
<dbReference type="Proteomes" id="UP001497472">
    <property type="component" value="Unassembled WGS sequence"/>
</dbReference>
<feature type="domain" description="N-acetyltransferase" evidence="1">
    <location>
        <begin position="146"/>
        <end position="278"/>
    </location>
</feature>
<dbReference type="EMBL" id="CAVLEF010000088">
    <property type="protein sequence ID" value="CAK1550770.1"/>
    <property type="molecule type" value="Genomic_DNA"/>
</dbReference>
<dbReference type="PROSITE" id="PS51186">
    <property type="entry name" value="GNAT"/>
    <property type="match status" value="1"/>
</dbReference>
<keyword evidence="3" id="KW-1185">Reference proteome</keyword>
<sequence>MCEPLVLLPVERWHELKAVFRGNWPRGISGYGTLDIEEQILKNGADYGFKAYVAYGDLTNGLVGIHLKGKFYEVVIQPIKEDITDLIKAVRATKLIDWRRPLQFPFAPQSILDAVRGILLEKKVFIKDMATTDTFYIDEDAPYFNVTLPPGFTFKLMTDEYAQISNDTWPHKHSGSIWYYHLLIKAKLGYGLFKDDSLVAWCYVKETGALGHLYTLEEHRRKGYGQLVLQLISDTLRREGKILFAFCVVGNEPARRLYQKLGFILSEEVHWCDVKPLE</sequence>
<dbReference type="SUPFAM" id="SSF55729">
    <property type="entry name" value="Acyl-CoA N-acyltransferases (Nat)"/>
    <property type="match status" value="1"/>
</dbReference>
<gene>
    <name evidence="2" type="ORF">LNINA_LOCUS9966</name>
</gene>
<reference evidence="2 3" key="1">
    <citation type="submission" date="2023-11" db="EMBL/GenBank/DDBJ databases">
        <authorList>
            <person name="Okamura Y."/>
        </authorList>
    </citation>
    <scope>NUCLEOTIDE SEQUENCE [LARGE SCALE GENOMIC DNA]</scope>
</reference>
<name>A0AAV1JQ60_9NEOP</name>
<comment type="caution">
    <text evidence="2">The sequence shown here is derived from an EMBL/GenBank/DDBJ whole genome shotgun (WGS) entry which is preliminary data.</text>
</comment>
<evidence type="ECO:0000313" key="3">
    <source>
        <dbReference type="Proteomes" id="UP001497472"/>
    </source>
</evidence>
<protein>
    <recommendedName>
        <fullName evidence="1">N-acetyltransferase domain-containing protein</fullName>
    </recommendedName>
</protein>
<dbReference type="Pfam" id="PF08445">
    <property type="entry name" value="FR47"/>
    <property type="match status" value="1"/>
</dbReference>
<dbReference type="InterPro" id="IPR053225">
    <property type="entry name" value="Acyl-CoA_N-acyltransferase"/>
</dbReference>
<organism evidence="2 3">
    <name type="scientific">Leptosia nina</name>
    <dbReference type="NCBI Taxonomy" id="320188"/>
    <lineage>
        <taxon>Eukaryota</taxon>
        <taxon>Metazoa</taxon>
        <taxon>Ecdysozoa</taxon>
        <taxon>Arthropoda</taxon>
        <taxon>Hexapoda</taxon>
        <taxon>Insecta</taxon>
        <taxon>Pterygota</taxon>
        <taxon>Neoptera</taxon>
        <taxon>Endopterygota</taxon>
        <taxon>Lepidoptera</taxon>
        <taxon>Glossata</taxon>
        <taxon>Ditrysia</taxon>
        <taxon>Papilionoidea</taxon>
        <taxon>Pieridae</taxon>
        <taxon>Pierinae</taxon>
        <taxon>Leptosia</taxon>
    </lineage>
</organism>
<dbReference type="CDD" id="cd04301">
    <property type="entry name" value="NAT_SF"/>
    <property type="match status" value="1"/>
</dbReference>
<dbReference type="AlphaFoldDB" id="A0AAV1JQ60"/>
<evidence type="ECO:0000259" key="1">
    <source>
        <dbReference type="PROSITE" id="PS51186"/>
    </source>
</evidence>
<dbReference type="InterPro" id="IPR016181">
    <property type="entry name" value="Acyl_CoA_acyltransferase"/>
</dbReference>
<accession>A0AAV1JQ60</accession>
<dbReference type="InterPro" id="IPR013653">
    <property type="entry name" value="GCN5-like_dom"/>
</dbReference>